<evidence type="ECO:0000256" key="9">
    <source>
        <dbReference type="ARBA" id="ARBA00022801"/>
    </source>
</evidence>
<proteinExistence type="inferred from homology"/>
<dbReference type="SUPFAM" id="SSF48150">
    <property type="entry name" value="DNA-glycosylase"/>
    <property type="match status" value="1"/>
</dbReference>
<keyword evidence="11" id="KW-0411">Iron-sulfur</keyword>
<dbReference type="GO" id="GO:0032357">
    <property type="term" value="F:oxidized purine DNA binding"/>
    <property type="evidence" value="ECO:0007669"/>
    <property type="project" value="TreeGrafter"/>
</dbReference>
<evidence type="ECO:0000313" key="17">
    <source>
        <dbReference type="Proteomes" id="UP000237684"/>
    </source>
</evidence>
<dbReference type="InterPro" id="IPR044298">
    <property type="entry name" value="MIG/MutY"/>
</dbReference>
<dbReference type="PANTHER" id="PTHR42944">
    <property type="entry name" value="ADENINE DNA GLYCOSYLASE"/>
    <property type="match status" value="1"/>
</dbReference>
<dbReference type="Pfam" id="PF00730">
    <property type="entry name" value="HhH-GPD"/>
    <property type="match status" value="1"/>
</dbReference>
<gene>
    <name evidence="16" type="ORF">B1R32_10284</name>
</gene>
<dbReference type="InterPro" id="IPR029119">
    <property type="entry name" value="MutY_C"/>
</dbReference>
<dbReference type="Pfam" id="PF00633">
    <property type="entry name" value="HHH"/>
    <property type="match status" value="1"/>
</dbReference>
<dbReference type="InterPro" id="IPR000445">
    <property type="entry name" value="HhH_motif"/>
</dbReference>
<dbReference type="Proteomes" id="UP000237684">
    <property type="component" value="Unassembled WGS sequence"/>
</dbReference>
<protein>
    <recommendedName>
        <fullName evidence="5 14">Adenine DNA glycosylase</fullName>
        <ecNumber evidence="4 14">3.2.2.31</ecNumber>
    </recommendedName>
</protein>
<keyword evidence="6" id="KW-0004">4Fe-4S</keyword>
<dbReference type="Gene3D" id="1.10.1670.10">
    <property type="entry name" value="Helix-hairpin-Helix base-excision DNA repair enzymes (C-terminal)"/>
    <property type="match status" value="1"/>
</dbReference>
<evidence type="ECO:0000259" key="15">
    <source>
        <dbReference type="SMART" id="SM00478"/>
    </source>
</evidence>
<dbReference type="CDD" id="cd00056">
    <property type="entry name" value="ENDO3c"/>
    <property type="match status" value="1"/>
</dbReference>
<evidence type="ECO:0000256" key="5">
    <source>
        <dbReference type="ARBA" id="ARBA00022023"/>
    </source>
</evidence>
<dbReference type="NCBIfam" id="TIGR01084">
    <property type="entry name" value="mutY"/>
    <property type="match status" value="1"/>
</dbReference>
<evidence type="ECO:0000256" key="4">
    <source>
        <dbReference type="ARBA" id="ARBA00012045"/>
    </source>
</evidence>
<dbReference type="AlphaFoldDB" id="A0A2S8SWB7"/>
<dbReference type="InterPro" id="IPR023170">
    <property type="entry name" value="HhH_base_excis_C"/>
</dbReference>
<sequence length="371" mass="41579">MIPIPFTPFKARDFAVSLATWFQASQRDMPWRRAENFQSPYRILVSEIMLQQTTVAAVSPFFERFVARFPDLPTLAVASEADVLAHWAGLGYYSRARNLHRAAKNVMELHGGEFPDDFLSILALPGVGRYTAGAVTSIALGQRKPIVDANVARVLSRVLWIEGDLKSTKNQAKLWEGATQIVEIEEVLPREINPALMELGALVCTPKKPRCEVCPVANWCAARAKGRPEEVPFRAPKAAPTPLFDVCALARNESGEVLLRRRPSDARWWQGMWELPRTTRLEGESDFQALLRLGDELNLNLEIGEEIAHLKHGVTRYEIALKCFEVRADPSVNEDVQWFSFEAARALALPSSMKTLLAKLEIPPARQLTLL</sequence>
<evidence type="ECO:0000256" key="6">
    <source>
        <dbReference type="ARBA" id="ARBA00022485"/>
    </source>
</evidence>
<comment type="function">
    <text evidence="2">Adenine glycosylase active on G-A mispairs. MutY also corrects error-prone DNA synthesis past GO lesions which are due to the oxidatively damaged form of guanine: 7,8-dihydro-8-oxoguanine (8-oxo-dGTP).</text>
</comment>
<comment type="catalytic activity">
    <reaction evidence="1 14">
        <text>Hydrolyzes free adenine bases from 7,8-dihydro-8-oxoguanine:adenine mismatched double-stranded DNA, leaving an apurinic site.</text>
        <dbReference type="EC" id="3.2.2.31"/>
    </reaction>
</comment>
<dbReference type="InterPro" id="IPR011257">
    <property type="entry name" value="DNA_glycosylase"/>
</dbReference>
<dbReference type="EC" id="3.2.2.31" evidence="4 14"/>
<dbReference type="GO" id="GO:0035485">
    <property type="term" value="F:adenine/guanine mispair binding"/>
    <property type="evidence" value="ECO:0007669"/>
    <property type="project" value="TreeGrafter"/>
</dbReference>
<dbReference type="GO" id="GO:0006284">
    <property type="term" value="P:base-excision repair"/>
    <property type="evidence" value="ECO:0007669"/>
    <property type="project" value="UniProtKB-UniRule"/>
</dbReference>
<dbReference type="GO" id="GO:0051539">
    <property type="term" value="F:4 iron, 4 sulfur cluster binding"/>
    <property type="evidence" value="ECO:0007669"/>
    <property type="project" value="UniProtKB-UniRule"/>
</dbReference>
<dbReference type="Gene3D" id="1.10.340.30">
    <property type="entry name" value="Hypothetical protein, domain 2"/>
    <property type="match status" value="1"/>
</dbReference>
<dbReference type="GO" id="GO:0000701">
    <property type="term" value="F:purine-specific mismatch base pair DNA N-glycosylase activity"/>
    <property type="evidence" value="ECO:0007669"/>
    <property type="project" value="UniProtKB-EC"/>
</dbReference>
<dbReference type="Pfam" id="PF14815">
    <property type="entry name" value="NUDIX_4"/>
    <property type="match status" value="1"/>
</dbReference>
<reference evidence="16 17" key="1">
    <citation type="journal article" date="2018" name="Syst. Appl. Microbiol.">
        <title>Abditibacterium utsteinense sp. nov., the first cultivated member of candidate phylum FBP, isolated from ice-free Antarctic soil samples.</title>
        <authorList>
            <person name="Tahon G."/>
            <person name="Tytgat B."/>
            <person name="Lebbe L."/>
            <person name="Carlier A."/>
            <person name="Willems A."/>
        </authorList>
    </citation>
    <scope>NUCLEOTIDE SEQUENCE [LARGE SCALE GENOMIC DNA]</scope>
    <source>
        <strain evidence="16 17">LMG 29911</strain>
    </source>
</reference>
<evidence type="ECO:0000256" key="8">
    <source>
        <dbReference type="ARBA" id="ARBA00022763"/>
    </source>
</evidence>
<keyword evidence="12" id="KW-0234">DNA repair</keyword>
<evidence type="ECO:0000256" key="11">
    <source>
        <dbReference type="ARBA" id="ARBA00023014"/>
    </source>
</evidence>
<dbReference type="PROSITE" id="PS00764">
    <property type="entry name" value="ENDONUCLEASE_III_1"/>
    <property type="match status" value="1"/>
</dbReference>
<dbReference type="SUPFAM" id="SSF55811">
    <property type="entry name" value="Nudix"/>
    <property type="match status" value="1"/>
</dbReference>
<keyword evidence="17" id="KW-1185">Reference proteome</keyword>
<dbReference type="InterPro" id="IPR004036">
    <property type="entry name" value="Endonuclease-III-like_CS2"/>
</dbReference>
<dbReference type="SMART" id="SM00525">
    <property type="entry name" value="FES"/>
    <property type="match status" value="1"/>
</dbReference>
<dbReference type="InterPro" id="IPR004035">
    <property type="entry name" value="Endouclease-III_FeS-bd_BS"/>
</dbReference>
<dbReference type="GO" id="GO:0006298">
    <property type="term" value="P:mismatch repair"/>
    <property type="evidence" value="ECO:0007669"/>
    <property type="project" value="TreeGrafter"/>
</dbReference>
<evidence type="ECO:0000256" key="2">
    <source>
        <dbReference type="ARBA" id="ARBA00002933"/>
    </source>
</evidence>
<dbReference type="Pfam" id="PF10576">
    <property type="entry name" value="EndIII_4Fe-2S"/>
    <property type="match status" value="1"/>
</dbReference>
<feature type="domain" description="HhH-GPD" evidence="15">
    <location>
        <begin position="49"/>
        <end position="202"/>
    </location>
</feature>
<dbReference type="InterPro" id="IPR003265">
    <property type="entry name" value="HhH-GPD_domain"/>
</dbReference>
<dbReference type="InParanoid" id="A0A2S8SWB7"/>
<dbReference type="FunCoup" id="A0A2S8SWB7">
    <property type="interactions" value="443"/>
</dbReference>
<dbReference type="Gene3D" id="3.90.79.10">
    <property type="entry name" value="Nucleoside Triphosphate Pyrophosphohydrolase"/>
    <property type="match status" value="1"/>
</dbReference>
<evidence type="ECO:0000256" key="12">
    <source>
        <dbReference type="ARBA" id="ARBA00023204"/>
    </source>
</evidence>
<comment type="caution">
    <text evidence="16">The sequence shown here is derived from an EMBL/GenBank/DDBJ whole genome shotgun (WGS) entry which is preliminary data.</text>
</comment>
<dbReference type="InterPro" id="IPR015797">
    <property type="entry name" value="NUDIX_hydrolase-like_dom_sf"/>
</dbReference>
<name>A0A2S8SWB7_9BACT</name>
<evidence type="ECO:0000256" key="14">
    <source>
        <dbReference type="RuleBase" id="RU365096"/>
    </source>
</evidence>
<dbReference type="OrthoDB" id="9802365at2"/>
<accession>A0A2S8SWB7</accession>
<evidence type="ECO:0000256" key="3">
    <source>
        <dbReference type="ARBA" id="ARBA00008343"/>
    </source>
</evidence>
<keyword evidence="7" id="KW-0479">Metal-binding</keyword>
<dbReference type="PROSITE" id="PS01155">
    <property type="entry name" value="ENDONUCLEASE_III_2"/>
    <property type="match status" value="1"/>
</dbReference>
<comment type="cofactor">
    <cofactor evidence="14">
        <name>[4Fe-4S] cluster</name>
        <dbReference type="ChEBI" id="CHEBI:49883"/>
    </cofactor>
    <text evidence="14">Binds 1 [4Fe-4S] cluster.</text>
</comment>
<dbReference type="PANTHER" id="PTHR42944:SF1">
    <property type="entry name" value="ADENINE DNA GLYCOSYLASE"/>
    <property type="match status" value="1"/>
</dbReference>
<keyword evidence="13 14" id="KW-0326">Glycosidase</keyword>
<keyword evidence="9" id="KW-0378">Hydrolase</keyword>
<evidence type="ECO:0000256" key="7">
    <source>
        <dbReference type="ARBA" id="ARBA00022723"/>
    </source>
</evidence>
<evidence type="ECO:0000256" key="10">
    <source>
        <dbReference type="ARBA" id="ARBA00023004"/>
    </source>
</evidence>
<dbReference type="RefSeq" id="WP_157947497.1">
    <property type="nucleotide sequence ID" value="NZ_NIGF01000002.1"/>
</dbReference>
<dbReference type="FunFam" id="1.10.340.30:FF:000002">
    <property type="entry name" value="Adenine DNA glycosylase"/>
    <property type="match status" value="1"/>
</dbReference>
<dbReference type="SMART" id="SM00478">
    <property type="entry name" value="ENDO3c"/>
    <property type="match status" value="1"/>
</dbReference>
<evidence type="ECO:0000256" key="13">
    <source>
        <dbReference type="ARBA" id="ARBA00023295"/>
    </source>
</evidence>
<dbReference type="GO" id="GO:0034039">
    <property type="term" value="F:8-oxo-7,8-dihydroguanine DNA N-glycosylase activity"/>
    <property type="evidence" value="ECO:0007669"/>
    <property type="project" value="TreeGrafter"/>
</dbReference>
<organism evidence="16 17">
    <name type="scientific">Abditibacterium utsteinense</name>
    <dbReference type="NCBI Taxonomy" id="1960156"/>
    <lineage>
        <taxon>Bacteria</taxon>
        <taxon>Pseudomonadati</taxon>
        <taxon>Abditibacteriota</taxon>
        <taxon>Abditibacteriia</taxon>
        <taxon>Abditibacteriales</taxon>
        <taxon>Abditibacteriaceae</taxon>
        <taxon>Abditibacterium</taxon>
    </lineage>
</organism>
<dbReference type="EMBL" id="NIGF01000002">
    <property type="protein sequence ID" value="PQV65077.1"/>
    <property type="molecule type" value="Genomic_DNA"/>
</dbReference>
<comment type="similarity">
    <text evidence="3 14">Belongs to the Nth/MutY family.</text>
</comment>
<evidence type="ECO:0000256" key="1">
    <source>
        <dbReference type="ARBA" id="ARBA00000843"/>
    </source>
</evidence>
<dbReference type="InterPro" id="IPR005760">
    <property type="entry name" value="A/G_AdeGlyc_MutY"/>
</dbReference>
<evidence type="ECO:0000313" key="16">
    <source>
        <dbReference type="EMBL" id="PQV65077.1"/>
    </source>
</evidence>
<dbReference type="CDD" id="cd03431">
    <property type="entry name" value="NUDIX_DNA_Glycosylase_C-MutY"/>
    <property type="match status" value="1"/>
</dbReference>
<dbReference type="InterPro" id="IPR003651">
    <property type="entry name" value="Endonuclease3_FeS-loop_motif"/>
</dbReference>
<keyword evidence="8 14" id="KW-0227">DNA damage</keyword>
<keyword evidence="10 14" id="KW-0408">Iron</keyword>
<dbReference type="GO" id="GO:0046872">
    <property type="term" value="F:metal ion binding"/>
    <property type="evidence" value="ECO:0007669"/>
    <property type="project" value="UniProtKB-UniRule"/>
</dbReference>